<dbReference type="Proteomes" id="UP000198280">
    <property type="component" value="Unassembled WGS sequence"/>
</dbReference>
<dbReference type="RefSeq" id="WP_089227004.1">
    <property type="nucleotide sequence ID" value="NZ_FZOF01000020.1"/>
</dbReference>
<feature type="transmembrane region" description="Helical" evidence="2">
    <location>
        <begin position="56"/>
        <end position="75"/>
    </location>
</feature>
<keyword evidence="4" id="KW-1185">Reference proteome</keyword>
<keyword evidence="2" id="KW-1133">Transmembrane helix</keyword>
<evidence type="ECO:0000313" key="4">
    <source>
        <dbReference type="Proteomes" id="UP000198280"/>
    </source>
</evidence>
<accession>A0A239LJ25</accession>
<feature type="region of interest" description="Disordered" evidence="1">
    <location>
        <begin position="1"/>
        <end position="51"/>
    </location>
</feature>
<feature type="compositionally biased region" description="Low complexity" evidence="1">
    <location>
        <begin position="10"/>
        <end position="23"/>
    </location>
</feature>
<dbReference type="EMBL" id="FZOF01000020">
    <property type="protein sequence ID" value="SNT29912.1"/>
    <property type="molecule type" value="Genomic_DNA"/>
</dbReference>
<dbReference type="OrthoDB" id="4332754at2"/>
<evidence type="ECO:0000313" key="3">
    <source>
        <dbReference type="EMBL" id="SNT29912.1"/>
    </source>
</evidence>
<reference evidence="3 4" key="1">
    <citation type="submission" date="2017-06" db="EMBL/GenBank/DDBJ databases">
        <authorList>
            <person name="Kim H.J."/>
            <person name="Triplett B.A."/>
        </authorList>
    </citation>
    <scope>NUCLEOTIDE SEQUENCE [LARGE SCALE GENOMIC DNA]</scope>
    <source>
        <strain evidence="3 4">CGMCC 4.1858</strain>
    </source>
</reference>
<sequence>MTTPPPPGTNPYNQQPSGSNPYSQQPPAPYGPQGGNPYSVPGPPAPAPRRPRSVKGILKGVVSLVVIGVVAYGGYTTWFGGAATADAGDCLHAGNAAATGVISVGDPEFEIVDCGDPGAQFKVASRQSGTDGDCDEPYSRYTQGGSGRDFTLCLERLK</sequence>
<keyword evidence="2" id="KW-0472">Membrane</keyword>
<evidence type="ECO:0000256" key="1">
    <source>
        <dbReference type="SAM" id="MobiDB-lite"/>
    </source>
</evidence>
<keyword evidence="2" id="KW-0812">Transmembrane</keyword>
<name>A0A239LJ25_9ACTN</name>
<protein>
    <submittedName>
        <fullName evidence="3">Uncharacterized protein</fullName>
    </submittedName>
</protein>
<organism evidence="3 4">
    <name type="scientific">Actinacidiphila glaucinigra</name>
    <dbReference type="NCBI Taxonomy" id="235986"/>
    <lineage>
        <taxon>Bacteria</taxon>
        <taxon>Bacillati</taxon>
        <taxon>Actinomycetota</taxon>
        <taxon>Actinomycetes</taxon>
        <taxon>Kitasatosporales</taxon>
        <taxon>Streptomycetaceae</taxon>
        <taxon>Actinacidiphila</taxon>
    </lineage>
</organism>
<proteinExistence type="predicted"/>
<gene>
    <name evidence="3" type="ORF">SAMN05216252_1209</name>
</gene>
<evidence type="ECO:0000256" key="2">
    <source>
        <dbReference type="SAM" id="Phobius"/>
    </source>
</evidence>
<dbReference type="AlphaFoldDB" id="A0A239LJ25"/>